<sequence>MSMPSATGMSETGRLLEALLSGQFICQISDEDGFHFLSDSSNRERIDSHLHVLNRRLASACEGEVYFCAYRQLGDAEHKVLSQQFNEIAGNLLPLSEWLILSQEAQGQDSPISAGSALRLSELQTVVEDTPALREQLAKIAQYKLFGSTSSQVDGQLKQIFKRLCEQGYLVRPNQEKQIYIATAKVDYIFEVISFIDEAEGLGLEQQALDAIGQQESLL</sequence>
<proteinExistence type="predicted"/>
<comment type="caution">
    <text evidence="1">The sequence shown here is derived from an EMBL/GenBank/DDBJ whole genome shotgun (WGS) entry which is preliminary data.</text>
</comment>
<dbReference type="EMBL" id="BMDY01000012">
    <property type="protein sequence ID" value="GGB08199.1"/>
    <property type="molecule type" value="Genomic_DNA"/>
</dbReference>
<gene>
    <name evidence="1" type="ORF">GCM10007414_22010</name>
</gene>
<evidence type="ECO:0000313" key="1">
    <source>
        <dbReference type="EMBL" id="GGB08199.1"/>
    </source>
</evidence>
<organism evidence="1 2">
    <name type="scientific">Agarivorans gilvus</name>
    <dbReference type="NCBI Taxonomy" id="680279"/>
    <lineage>
        <taxon>Bacteria</taxon>
        <taxon>Pseudomonadati</taxon>
        <taxon>Pseudomonadota</taxon>
        <taxon>Gammaproteobacteria</taxon>
        <taxon>Alteromonadales</taxon>
        <taxon>Alteromonadaceae</taxon>
        <taxon>Agarivorans</taxon>
    </lineage>
</organism>
<evidence type="ECO:0000313" key="2">
    <source>
        <dbReference type="Proteomes" id="UP000651977"/>
    </source>
</evidence>
<protein>
    <recommendedName>
        <fullName evidence="3">DUF4194 domain-containing protein</fullName>
    </recommendedName>
</protein>
<accession>A0ABQ1I1R6</accession>
<dbReference type="RefSeq" id="WP_055734148.1">
    <property type="nucleotide sequence ID" value="NZ_BMDY01000012.1"/>
</dbReference>
<keyword evidence="2" id="KW-1185">Reference proteome</keyword>
<evidence type="ECO:0008006" key="3">
    <source>
        <dbReference type="Google" id="ProtNLM"/>
    </source>
</evidence>
<dbReference type="Proteomes" id="UP000651977">
    <property type="component" value="Unassembled WGS sequence"/>
</dbReference>
<name>A0ABQ1I1R6_9ALTE</name>
<reference evidence="2" key="1">
    <citation type="journal article" date="2019" name="Int. J. Syst. Evol. Microbiol.">
        <title>The Global Catalogue of Microorganisms (GCM) 10K type strain sequencing project: providing services to taxonomists for standard genome sequencing and annotation.</title>
        <authorList>
            <consortium name="The Broad Institute Genomics Platform"/>
            <consortium name="The Broad Institute Genome Sequencing Center for Infectious Disease"/>
            <person name="Wu L."/>
            <person name="Ma J."/>
        </authorList>
    </citation>
    <scope>NUCLEOTIDE SEQUENCE [LARGE SCALE GENOMIC DNA]</scope>
    <source>
        <strain evidence="2">CGMCC 1.10131</strain>
    </source>
</reference>